<evidence type="ECO:0000259" key="2">
    <source>
        <dbReference type="SMART" id="SM00906"/>
    </source>
</evidence>
<dbReference type="Pfam" id="PF04082">
    <property type="entry name" value="Fungal_trans"/>
    <property type="match status" value="1"/>
</dbReference>
<dbReference type="PANTHER" id="PTHR46910">
    <property type="entry name" value="TRANSCRIPTION FACTOR PDR1"/>
    <property type="match status" value="1"/>
</dbReference>
<feature type="domain" description="Xylanolytic transcriptional activator regulatory" evidence="2">
    <location>
        <begin position="260"/>
        <end position="334"/>
    </location>
</feature>
<dbReference type="InterPro" id="IPR007219">
    <property type="entry name" value="XnlR_reg_dom"/>
</dbReference>
<keyword evidence="4" id="KW-1185">Reference proteome</keyword>
<dbReference type="GO" id="GO:0003677">
    <property type="term" value="F:DNA binding"/>
    <property type="evidence" value="ECO:0007669"/>
    <property type="project" value="InterPro"/>
</dbReference>
<organism evidence="3 4">
    <name type="scientific">Botryosphaeria dothidea</name>
    <dbReference type="NCBI Taxonomy" id="55169"/>
    <lineage>
        <taxon>Eukaryota</taxon>
        <taxon>Fungi</taxon>
        <taxon>Dikarya</taxon>
        <taxon>Ascomycota</taxon>
        <taxon>Pezizomycotina</taxon>
        <taxon>Dothideomycetes</taxon>
        <taxon>Dothideomycetes incertae sedis</taxon>
        <taxon>Botryosphaeriales</taxon>
        <taxon>Botryosphaeriaceae</taxon>
        <taxon>Botryosphaeria</taxon>
    </lineage>
</organism>
<name>A0A8H4J0H6_9PEZI</name>
<dbReference type="GO" id="GO:0006351">
    <property type="term" value="P:DNA-templated transcription"/>
    <property type="evidence" value="ECO:0007669"/>
    <property type="project" value="InterPro"/>
</dbReference>
<evidence type="ECO:0000313" key="3">
    <source>
        <dbReference type="EMBL" id="KAF4310785.1"/>
    </source>
</evidence>
<dbReference type="OrthoDB" id="103819at2759"/>
<keyword evidence="1" id="KW-0539">Nucleus</keyword>
<dbReference type="PANTHER" id="PTHR46910:SF13">
    <property type="entry name" value="SPECIFIC TRANSCRIPTION FACTOR, PUTATIVE (AFU_ORTHOLOGUE AFUA_4G06190)-RELATED"/>
    <property type="match status" value="1"/>
</dbReference>
<dbReference type="GO" id="GO:0008270">
    <property type="term" value="F:zinc ion binding"/>
    <property type="evidence" value="ECO:0007669"/>
    <property type="project" value="InterPro"/>
</dbReference>
<dbReference type="Proteomes" id="UP000572817">
    <property type="component" value="Unassembled WGS sequence"/>
</dbReference>
<accession>A0A8H4J0H6</accession>
<protein>
    <recommendedName>
        <fullName evidence="2">Xylanolytic transcriptional activator regulatory domain-containing protein</fullName>
    </recommendedName>
</protein>
<evidence type="ECO:0000313" key="4">
    <source>
        <dbReference type="Proteomes" id="UP000572817"/>
    </source>
</evidence>
<sequence>MSIFLRSPFGSVDLRAGRGGEVSQKNLGQLLSTMKELCEEIELKTNRRKATSPPSGFLLQRRGSTNNDDALFMNTPVCPTNFVRSLNLAQKVLQENGIISTASTVRAAGQQLPHAHETQPAERAKVTLEAARPLLELGHDRVMQYFTTFEHEIYPAYPCIDLEYAREKTGALFTKPSPTSDETVQDRDVELIDVELSKAVMAIAMLVSDKCARPLSSDLESHLIWNVDNNIKQETAQPEDVIMSTLLGIYFVLKDEAVKAWRIVGFAAKTCLEVGMHKAWSHSASDESLANAKTLKTLFCCVYDLDKRCSFFTGLPWTLDDRDIDESVLELNGRHPFLSAMNDLTRVHVELAGLSKASPPVESDSKEKTERLEFLDFRVQKLAESFPKDEIPPPASSGPDLATSKEVLEGIYQLRANQIRMFPHIRSLSSAAALNQRPQSAQMLVSLAISSVDLHEKIFTASGARGVSHLWRSLMDLLLMGSVSCMFLAASYKPAEYGPACHEAFHRGIDMLQQSPHQSKTVRQRMWCSLDDLRRIGESIQLHSPDRTPPAFCSTSGSSASAQLLGLHDRHADDDIFASYETLNHDFLTDFGSLDPNWHGQLEELGFNIHQ</sequence>
<comment type="caution">
    <text evidence="3">The sequence shown here is derived from an EMBL/GenBank/DDBJ whole genome shotgun (WGS) entry which is preliminary data.</text>
</comment>
<gene>
    <name evidence="3" type="ORF">GTA08_BOTSDO13708</name>
</gene>
<evidence type="ECO:0000256" key="1">
    <source>
        <dbReference type="ARBA" id="ARBA00023242"/>
    </source>
</evidence>
<dbReference type="SMART" id="SM00906">
    <property type="entry name" value="Fungal_trans"/>
    <property type="match status" value="1"/>
</dbReference>
<proteinExistence type="predicted"/>
<dbReference type="InterPro" id="IPR050987">
    <property type="entry name" value="AtrR-like"/>
</dbReference>
<dbReference type="EMBL" id="WWBZ02000013">
    <property type="protein sequence ID" value="KAF4310785.1"/>
    <property type="molecule type" value="Genomic_DNA"/>
</dbReference>
<dbReference type="CDD" id="cd12148">
    <property type="entry name" value="fungal_TF_MHR"/>
    <property type="match status" value="1"/>
</dbReference>
<dbReference type="AlphaFoldDB" id="A0A8H4J0H6"/>
<reference evidence="3" key="1">
    <citation type="submission" date="2020-04" db="EMBL/GenBank/DDBJ databases">
        <title>Genome Assembly and Annotation of Botryosphaeria dothidea sdau 11-99, a Latent Pathogen of Apple Fruit Ring Rot in China.</title>
        <authorList>
            <person name="Yu C."/>
            <person name="Diao Y."/>
            <person name="Lu Q."/>
            <person name="Zhao J."/>
            <person name="Cui S."/>
            <person name="Peng C."/>
            <person name="He B."/>
            <person name="Liu H."/>
        </authorList>
    </citation>
    <scope>NUCLEOTIDE SEQUENCE [LARGE SCALE GENOMIC DNA]</scope>
    <source>
        <strain evidence="3">Sdau11-99</strain>
    </source>
</reference>
<dbReference type="GO" id="GO:0003700">
    <property type="term" value="F:DNA-binding transcription factor activity"/>
    <property type="evidence" value="ECO:0007669"/>
    <property type="project" value="InterPro"/>
</dbReference>